<dbReference type="InterPro" id="IPR023577">
    <property type="entry name" value="CYTH_domain"/>
</dbReference>
<dbReference type="InterPro" id="IPR038186">
    <property type="entry name" value="CHAD_dom_sf"/>
</dbReference>
<organism evidence="3 4">
    <name type="scientific">Phytohabitans kaempferiae</name>
    <dbReference type="NCBI Taxonomy" id="1620943"/>
    <lineage>
        <taxon>Bacteria</taxon>
        <taxon>Bacillati</taxon>
        <taxon>Actinomycetota</taxon>
        <taxon>Actinomycetes</taxon>
        <taxon>Micromonosporales</taxon>
        <taxon>Micromonosporaceae</taxon>
    </lineage>
</organism>
<dbReference type="PANTHER" id="PTHR39339">
    <property type="entry name" value="SLR1444 PROTEIN"/>
    <property type="match status" value="1"/>
</dbReference>
<proteinExistence type="predicted"/>
<evidence type="ECO:0000259" key="2">
    <source>
        <dbReference type="PROSITE" id="PS51708"/>
    </source>
</evidence>
<dbReference type="RefSeq" id="WP_377253244.1">
    <property type="nucleotide sequence ID" value="NZ_JBHLUH010000041.1"/>
</dbReference>
<dbReference type="EMBL" id="JBHLUH010000041">
    <property type="protein sequence ID" value="MFC0530141.1"/>
    <property type="molecule type" value="Genomic_DNA"/>
</dbReference>
<feature type="domain" description="CYTH" evidence="1">
    <location>
        <begin position="1"/>
        <end position="193"/>
    </location>
</feature>
<sequence>MLEEERKYEVEPRFTLPDLTACLPSDGQVEERPPVTLTATYFDAPDLRLARAGVSLRYRKGDAEPWTVKLPAETPGVRHEISRGGAPGTPPAELVLLVTAYSRGAELAPAAVVRTIRRAYHLRDADGRLLAELADDAVSVLEDRKVRSRFREIEVERKGGGRKLLDKVEVVLREAGAVAGGFTPKHVRALGDAAASPPDLVRATDLPRKPKADEVVTAAIRKGIERILTHDPLVRLRAPVGDNDTAVHQMRVGCRRLRSDLKTFGPLVDRAWAKPLRDELGWVAGLLGGARDAEVLRARLRRTASADPLSPPDEAAVARIDADLAARHEEALVTLDEGLRSDRYAKLVDSLVAASREPHLTPLARERALDVLPRLVSRPWRTFALGAKGVDGAADLDPYAPDEQWHSVRINGKRARYAVEAVAGVLGGAAPELAKALAGVQDLLGEHQDAATAAETWLGIAATDPDDHTLAVTAGRLFERERTAIRGVRADFPEAWRKATKPRMTDWLP</sequence>
<dbReference type="SUPFAM" id="SSF55154">
    <property type="entry name" value="CYTH-like phosphatases"/>
    <property type="match status" value="1"/>
</dbReference>
<dbReference type="PROSITE" id="PS51708">
    <property type="entry name" value="CHAD"/>
    <property type="match status" value="1"/>
</dbReference>
<name>A0ABV6M614_9ACTN</name>
<dbReference type="CDD" id="cd07374">
    <property type="entry name" value="CYTH-like_Pase"/>
    <property type="match status" value="1"/>
</dbReference>
<dbReference type="Proteomes" id="UP001589867">
    <property type="component" value="Unassembled WGS sequence"/>
</dbReference>
<dbReference type="SMART" id="SM00880">
    <property type="entry name" value="CHAD"/>
    <property type="match status" value="1"/>
</dbReference>
<keyword evidence="4" id="KW-1185">Reference proteome</keyword>
<dbReference type="PANTHER" id="PTHR39339:SF1">
    <property type="entry name" value="CHAD DOMAIN-CONTAINING PROTEIN"/>
    <property type="match status" value="1"/>
</dbReference>
<evidence type="ECO:0000259" key="1">
    <source>
        <dbReference type="PROSITE" id="PS51707"/>
    </source>
</evidence>
<protein>
    <submittedName>
        <fullName evidence="3">CHAD domain-containing protein</fullName>
    </submittedName>
</protein>
<gene>
    <name evidence="3" type="ORF">ACFFIA_20980</name>
</gene>
<dbReference type="InterPro" id="IPR007899">
    <property type="entry name" value="CHAD_dom"/>
</dbReference>
<accession>A0ABV6M614</accession>
<evidence type="ECO:0000313" key="3">
    <source>
        <dbReference type="EMBL" id="MFC0530141.1"/>
    </source>
</evidence>
<evidence type="ECO:0000313" key="4">
    <source>
        <dbReference type="Proteomes" id="UP001589867"/>
    </source>
</evidence>
<feature type="domain" description="CHAD" evidence="2">
    <location>
        <begin position="209"/>
        <end position="501"/>
    </location>
</feature>
<reference evidence="3 4" key="1">
    <citation type="submission" date="2024-09" db="EMBL/GenBank/DDBJ databases">
        <authorList>
            <person name="Sun Q."/>
            <person name="Mori K."/>
        </authorList>
    </citation>
    <scope>NUCLEOTIDE SEQUENCE [LARGE SCALE GENOMIC DNA]</scope>
    <source>
        <strain evidence="3 4">TBRC 3947</strain>
    </source>
</reference>
<dbReference type="InterPro" id="IPR033469">
    <property type="entry name" value="CYTH-like_dom_sf"/>
</dbReference>
<dbReference type="SMART" id="SM01118">
    <property type="entry name" value="CYTH"/>
    <property type="match status" value="1"/>
</dbReference>
<dbReference type="Gene3D" id="1.40.20.10">
    <property type="entry name" value="CHAD domain"/>
    <property type="match status" value="1"/>
</dbReference>
<dbReference type="Pfam" id="PF01928">
    <property type="entry name" value="CYTH"/>
    <property type="match status" value="1"/>
</dbReference>
<comment type="caution">
    <text evidence="3">The sequence shown here is derived from an EMBL/GenBank/DDBJ whole genome shotgun (WGS) entry which is preliminary data.</text>
</comment>
<dbReference type="PROSITE" id="PS51707">
    <property type="entry name" value="CYTH"/>
    <property type="match status" value="1"/>
</dbReference>
<dbReference type="Pfam" id="PF05235">
    <property type="entry name" value="CHAD"/>
    <property type="match status" value="1"/>
</dbReference>
<dbReference type="Gene3D" id="2.40.320.10">
    <property type="entry name" value="Hypothetical Protein Pfu-838710-001"/>
    <property type="match status" value="1"/>
</dbReference>